<name>A0A7U4GG81_YEREN</name>
<evidence type="ECO:0008006" key="3">
    <source>
        <dbReference type="Google" id="ProtNLM"/>
    </source>
</evidence>
<accession>A0A7U4GG81</accession>
<sequence length="84" mass="9714">MNIKELLENIREISEKIDKAKRLLDRRSHDNFYIGSKNGPNFYIHIDEIAPIIELKIETLNTKLKVLLDAQLTAERVIAGLMPK</sequence>
<reference evidence="1 2" key="1">
    <citation type="submission" date="2017-11" db="EMBL/GenBank/DDBJ databases">
        <title>The complete genome sequence and comparative genome analysis of Yersinia enterocolitica strain LC20.</title>
        <authorList>
            <person name="Shi G."/>
            <person name="Su M."/>
            <person name="Liang J."/>
            <person name="Gu W."/>
            <person name="Xiao Y."/>
            <person name="Zhang Z."/>
            <person name="Qiu H."/>
            <person name="Duan R."/>
            <person name="Zhang Z."/>
            <person name="Li Y."/>
            <person name="Zhang X."/>
            <person name="Ling Y."/>
            <person name="Song L."/>
            <person name="Chen M."/>
            <person name="Zhao Y."/>
            <person name="Wu J."/>
            <person name="Jing H."/>
            <person name="Xiao J."/>
            <person name="Wang X."/>
        </authorList>
    </citation>
    <scope>NUCLEOTIDE SEQUENCE [LARGE SCALE GENOMIC DNA]</scope>
    <source>
        <strain evidence="1 2">LC20</strain>
    </source>
</reference>
<dbReference type="EMBL" id="CP007448">
    <property type="protein sequence ID" value="AHM74546.1"/>
    <property type="molecule type" value="Genomic_DNA"/>
</dbReference>
<gene>
    <name evidence="1" type="ORF">LC20_03293</name>
</gene>
<dbReference type="AlphaFoldDB" id="A0A7U4GG81"/>
<evidence type="ECO:0000313" key="2">
    <source>
        <dbReference type="Proteomes" id="UP000230961"/>
    </source>
</evidence>
<protein>
    <recommendedName>
        <fullName evidence="3">Phage protein</fullName>
    </recommendedName>
</protein>
<organism evidence="1 2">
    <name type="scientific">Yersinia enterocolitica LC20</name>
    <dbReference type="NCBI Taxonomy" id="1443113"/>
    <lineage>
        <taxon>Bacteria</taxon>
        <taxon>Pseudomonadati</taxon>
        <taxon>Pseudomonadota</taxon>
        <taxon>Gammaproteobacteria</taxon>
        <taxon>Enterobacterales</taxon>
        <taxon>Yersiniaceae</taxon>
        <taxon>Yersinia</taxon>
    </lineage>
</organism>
<proteinExistence type="predicted"/>
<evidence type="ECO:0000313" key="1">
    <source>
        <dbReference type="EMBL" id="AHM74546.1"/>
    </source>
</evidence>
<dbReference type="Proteomes" id="UP000230961">
    <property type="component" value="Chromosome"/>
</dbReference>
<dbReference type="KEGG" id="yel:LC20_03293"/>